<evidence type="ECO:0000256" key="1">
    <source>
        <dbReference type="SAM" id="MobiDB-lite"/>
    </source>
</evidence>
<feature type="compositionally biased region" description="Basic and acidic residues" evidence="1">
    <location>
        <begin position="1"/>
        <end position="10"/>
    </location>
</feature>
<keyword evidence="2" id="KW-0812">Transmembrane</keyword>
<reference evidence="3 4" key="1">
    <citation type="submission" date="2019-06" db="EMBL/GenBank/DDBJ databases">
        <authorList>
            <person name="Li F."/>
        </authorList>
    </citation>
    <scope>NUCLEOTIDE SEQUENCE [LARGE SCALE GENOMIC DNA]</scope>
    <source>
        <strain evidence="3 4">10F1D-1</strain>
    </source>
</reference>
<evidence type="ECO:0000313" key="3">
    <source>
        <dbReference type="EMBL" id="TPW76016.1"/>
    </source>
</evidence>
<dbReference type="Proteomes" id="UP000316252">
    <property type="component" value="Unassembled WGS sequence"/>
</dbReference>
<feature type="region of interest" description="Disordered" evidence="1">
    <location>
        <begin position="203"/>
        <end position="333"/>
    </location>
</feature>
<organism evidence="3 4">
    <name type="scientific">Schumannella soli</name>
    <dbReference type="NCBI Taxonomy" id="2590779"/>
    <lineage>
        <taxon>Bacteria</taxon>
        <taxon>Bacillati</taxon>
        <taxon>Actinomycetota</taxon>
        <taxon>Actinomycetes</taxon>
        <taxon>Micrococcales</taxon>
        <taxon>Microbacteriaceae</taxon>
        <taxon>Schumannella</taxon>
    </lineage>
</organism>
<protein>
    <recommendedName>
        <fullName evidence="5">Tetratricopeptide repeat protein</fullName>
    </recommendedName>
</protein>
<feature type="compositionally biased region" description="Low complexity" evidence="1">
    <location>
        <begin position="234"/>
        <end position="274"/>
    </location>
</feature>
<name>A0A506Y0H7_9MICO</name>
<feature type="compositionally biased region" description="Low complexity" evidence="1">
    <location>
        <begin position="204"/>
        <end position="226"/>
    </location>
</feature>
<evidence type="ECO:0000256" key="2">
    <source>
        <dbReference type="SAM" id="Phobius"/>
    </source>
</evidence>
<keyword evidence="2" id="KW-1133">Transmembrane helix</keyword>
<keyword evidence="4" id="KW-1185">Reference proteome</keyword>
<feature type="transmembrane region" description="Helical" evidence="2">
    <location>
        <begin position="46"/>
        <end position="67"/>
    </location>
</feature>
<feature type="compositionally biased region" description="Gly residues" evidence="1">
    <location>
        <begin position="275"/>
        <end position="288"/>
    </location>
</feature>
<evidence type="ECO:0008006" key="5">
    <source>
        <dbReference type="Google" id="ProtNLM"/>
    </source>
</evidence>
<dbReference type="EMBL" id="VHQG01000002">
    <property type="protein sequence ID" value="TPW76016.1"/>
    <property type="molecule type" value="Genomic_DNA"/>
</dbReference>
<proteinExistence type="predicted"/>
<keyword evidence="2" id="KW-0472">Membrane</keyword>
<accession>A0A506Y0H7</accession>
<feature type="region of interest" description="Disordered" evidence="1">
    <location>
        <begin position="1"/>
        <end position="21"/>
    </location>
</feature>
<dbReference type="InterPro" id="IPR011990">
    <property type="entry name" value="TPR-like_helical_dom_sf"/>
</dbReference>
<comment type="caution">
    <text evidence="3">The sequence shown here is derived from an EMBL/GenBank/DDBJ whole genome shotgun (WGS) entry which is preliminary data.</text>
</comment>
<dbReference type="Gene3D" id="1.25.40.10">
    <property type="entry name" value="Tetratricopeptide repeat domain"/>
    <property type="match status" value="1"/>
</dbReference>
<gene>
    <name evidence="3" type="ORF">FJ657_09325</name>
</gene>
<feature type="compositionally biased region" description="Basic and acidic residues" evidence="1">
    <location>
        <begin position="305"/>
        <end position="321"/>
    </location>
</feature>
<dbReference type="OrthoDB" id="3712155at2"/>
<evidence type="ECO:0000313" key="4">
    <source>
        <dbReference type="Proteomes" id="UP000316252"/>
    </source>
</evidence>
<dbReference type="RefSeq" id="WP_141163373.1">
    <property type="nucleotide sequence ID" value="NZ_VHQG01000002.1"/>
</dbReference>
<dbReference type="AlphaFoldDB" id="A0A506Y0H7"/>
<sequence>MSATAEKEVPTVEVEAAPSTGPGTPWARLIAPSEDARRLRRRMLGVSLLLVVPVGLFAIGTFVNAIIQLGVSNSYAQKDYKAAASWARWGVSLNPIDQYLPHYNLGTAYGQVGLLPESKKELATSVANAGSVEQFCPAVANLELTTEKIGDAAKAAGKTDDARAAWFEARDQWQAARDKDCVEVKSFVKKADSSIERLNKKLADSGGTDQNQDQNQSQDPNQDQSQGGQGGQPSGQPSSGSGQPSGQPSSGSGQPSGQPSTGTGQPSGQPSTGTGDQGDGSNGSSGSGDDGDSSKTLGDKLGQLKGRDEQAGRNRDQHGDENSSSGSRSDKPW</sequence>